<dbReference type="EMBL" id="GBXM01060352">
    <property type="protein sequence ID" value="JAH48225.1"/>
    <property type="molecule type" value="Transcribed_RNA"/>
</dbReference>
<proteinExistence type="predicted"/>
<name>A0A0E9T5I1_ANGAN</name>
<organism evidence="1">
    <name type="scientific">Anguilla anguilla</name>
    <name type="common">European freshwater eel</name>
    <name type="synonym">Muraena anguilla</name>
    <dbReference type="NCBI Taxonomy" id="7936"/>
    <lineage>
        <taxon>Eukaryota</taxon>
        <taxon>Metazoa</taxon>
        <taxon>Chordata</taxon>
        <taxon>Craniata</taxon>
        <taxon>Vertebrata</taxon>
        <taxon>Euteleostomi</taxon>
        <taxon>Actinopterygii</taxon>
        <taxon>Neopterygii</taxon>
        <taxon>Teleostei</taxon>
        <taxon>Anguilliformes</taxon>
        <taxon>Anguillidae</taxon>
        <taxon>Anguilla</taxon>
    </lineage>
</organism>
<evidence type="ECO:0000313" key="1">
    <source>
        <dbReference type="EMBL" id="JAH48225.1"/>
    </source>
</evidence>
<reference evidence="1" key="2">
    <citation type="journal article" date="2015" name="Fish Shellfish Immunol.">
        <title>Early steps in the European eel (Anguilla anguilla)-Vibrio vulnificus interaction in the gills: Role of the RtxA13 toxin.</title>
        <authorList>
            <person name="Callol A."/>
            <person name="Pajuelo D."/>
            <person name="Ebbesson L."/>
            <person name="Teles M."/>
            <person name="MacKenzie S."/>
            <person name="Amaro C."/>
        </authorList>
    </citation>
    <scope>NUCLEOTIDE SEQUENCE</scope>
</reference>
<dbReference type="AlphaFoldDB" id="A0A0E9T5I1"/>
<accession>A0A0E9T5I1</accession>
<protein>
    <submittedName>
        <fullName evidence="1">Uncharacterized protein</fullName>
    </submittedName>
</protein>
<sequence>MPGSSQDFLPLLEFFFTTVSVFFFPPRNFFNSACFLGVQA</sequence>
<reference evidence="1" key="1">
    <citation type="submission" date="2014-11" db="EMBL/GenBank/DDBJ databases">
        <authorList>
            <person name="Amaro Gonzalez C."/>
        </authorList>
    </citation>
    <scope>NUCLEOTIDE SEQUENCE</scope>
</reference>